<reference evidence="1" key="1">
    <citation type="journal article" date="2020" name="Stud. Mycol.">
        <title>101 Dothideomycetes genomes: a test case for predicting lifestyles and emergence of pathogens.</title>
        <authorList>
            <person name="Haridas S."/>
            <person name="Albert R."/>
            <person name="Binder M."/>
            <person name="Bloem J."/>
            <person name="Labutti K."/>
            <person name="Salamov A."/>
            <person name="Andreopoulos B."/>
            <person name="Baker S."/>
            <person name="Barry K."/>
            <person name="Bills G."/>
            <person name="Bluhm B."/>
            <person name="Cannon C."/>
            <person name="Castanera R."/>
            <person name="Culley D."/>
            <person name="Daum C."/>
            <person name="Ezra D."/>
            <person name="Gonzalez J."/>
            <person name="Henrissat B."/>
            <person name="Kuo A."/>
            <person name="Liang C."/>
            <person name="Lipzen A."/>
            <person name="Lutzoni F."/>
            <person name="Magnuson J."/>
            <person name="Mondo S."/>
            <person name="Nolan M."/>
            <person name="Ohm R."/>
            <person name="Pangilinan J."/>
            <person name="Park H.-J."/>
            <person name="Ramirez L."/>
            <person name="Alfaro M."/>
            <person name="Sun H."/>
            <person name="Tritt A."/>
            <person name="Yoshinaga Y."/>
            <person name="Zwiers L.-H."/>
            <person name="Turgeon B."/>
            <person name="Goodwin S."/>
            <person name="Spatafora J."/>
            <person name="Crous P."/>
            <person name="Grigoriev I."/>
        </authorList>
    </citation>
    <scope>NUCLEOTIDE SEQUENCE</scope>
    <source>
        <strain evidence="1">CBS 121167</strain>
    </source>
</reference>
<sequence length="231" mass="25559">MDSGDDNTPFESHPNHHHLFVLAWDGLLFGAMKVVGGVGRERLEGARRARIAVPRDPRTVDGGDNSTQVEPHLCQHLSFCSTLTCLCKSPVWGWLIERQEDILDRGTASSCAVRTRTDYLRRSYRGLALHELSTLLLPQPDHEATALPACCKQHPGIHVPTATSTTYRTFLRENGYTADGSRTPVEDFSGAWLTPPAFCPVDMAGQCLIDVERPGVLWRYGPSLKNVLITP</sequence>
<accession>A0A6A6BQB4</accession>
<keyword evidence="2" id="KW-1185">Reference proteome</keyword>
<dbReference type="EMBL" id="ML995476">
    <property type="protein sequence ID" value="KAF2146286.1"/>
    <property type="molecule type" value="Genomic_DNA"/>
</dbReference>
<organism evidence="1 2">
    <name type="scientific">Aplosporella prunicola CBS 121167</name>
    <dbReference type="NCBI Taxonomy" id="1176127"/>
    <lineage>
        <taxon>Eukaryota</taxon>
        <taxon>Fungi</taxon>
        <taxon>Dikarya</taxon>
        <taxon>Ascomycota</taxon>
        <taxon>Pezizomycotina</taxon>
        <taxon>Dothideomycetes</taxon>
        <taxon>Dothideomycetes incertae sedis</taxon>
        <taxon>Botryosphaeriales</taxon>
        <taxon>Aplosporellaceae</taxon>
        <taxon>Aplosporella</taxon>
    </lineage>
</organism>
<dbReference type="GeneID" id="54292483"/>
<dbReference type="Proteomes" id="UP000799438">
    <property type="component" value="Unassembled WGS sequence"/>
</dbReference>
<name>A0A6A6BQB4_9PEZI</name>
<protein>
    <submittedName>
        <fullName evidence="1">Uncharacterized protein</fullName>
    </submittedName>
</protein>
<evidence type="ECO:0000313" key="1">
    <source>
        <dbReference type="EMBL" id="KAF2146286.1"/>
    </source>
</evidence>
<proteinExistence type="predicted"/>
<evidence type="ECO:0000313" key="2">
    <source>
        <dbReference type="Proteomes" id="UP000799438"/>
    </source>
</evidence>
<gene>
    <name evidence="1" type="ORF">K452DRAFT_108588</name>
</gene>
<dbReference type="AlphaFoldDB" id="A0A6A6BQB4"/>
<dbReference type="RefSeq" id="XP_033401995.1">
    <property type="nucleotide sequence ID" value="XM_033534991.1"/>
</dbReference>